<dbReference type="eggNOG" id="COG2251">
    <property type="taxonomic scope" value="Bacteria"/>
</dbReference>
<dbReference type="InterPro" id="IPR041679">
    <property type="entry name" value="DNA2/NAM7-like_C"/>
</dbReference>
<dbReference type="InterPro" id="IPR019993">
    <property type="entry name" value="RecB_nuclease_TM0106_put"/>
</dbReference>
<evidence type="ECO:0000256" key="4">
    <source>
        <dbReference type="ARBA" id="ARBA00022840"/>
    </source>
</evidence>
<evidence type="ECO:0000259" key="7">
    <source>
        <dbReference type="Pfam" id="PF13482"/>
    </source>
</evidence>
<dbReference type="SUPFAM" id="SSF53098">
    <property type="entry name" value="Ribonuclease H-like"/>
    <property type="match status" value="1"/>
</dbReference>
<keyword evidence="1" id="KW-0547">Nucleotide-binding</keyword>
<dbReference type="STRING" id="446471.Xcel_0117"/>
<feature type="region of interest" description="Disordered" evidence="5">
    <location>
        <begin position="76"/>
        <end position="100"/>
    </location>
</feature>
<keyword evidence="3 8" id="KW-0347">Helicase</keyword>
<feature type="domain" description="YprB ribonuclease H-like" evidence="7">
    <location>
        <begin position="451"/>
        <end position="639"/>
    </location>
</feature>
<feature type="region of interest" description="Disordered" evidence="5">
    <location>
        <begin position="353"/>
        <end position="423"/>
    </location>
</feature>
<dbReference type="Pfam" id="PF13482">
    <property type="entry name" value="RNase_H_2"/>
    <property type="match status" value="1"/>
</dbReference>
<dbReference type="RefSeq" id="WP_012876903.1">
    <property type="nucleotide sequence ID" value="NC_013530.1"/>
</dbReference>
<dbReference type="eggNOG" id="COG1112">
    <property type="taxonomic scope" value="Bacteria"/>
</dbReference>
<evidence type="ECO:0000313" key="9">
    <source>
        <dbReference type="Proteomes" id="UP000002255"/>
    </source>
</evidence>
<dbReference type="Pfam" id="PF13604">
    <property type="entry name" value="AAA_30"/>
    <property type="match status" value="1"/>
</dbReference>
<keyword evidence="2" id="KW-0378">Hydrolase</keyword>
<dbReference type="InterPro" id="IPR012337">
    <property type="entry name" value="RNaseH-like_sf"/>
</dbReference>
<dbReference type="PANTHER" id="PTHR43788">
    <property type="entry name" value="DNA2/NAM7 HELICASE FAMILY MEMBER"/>
    <property type="match status" value="1"/>
</dbReference>
<protein>
    <submittedName>
        <fullName evidence="8">Superfamily I DNA and RNA helicase and helicase subunits-like protein</fullName>
    </submittedName>
</protein>
<keyword evidence="4" id="KW-0067">ATP-binding</keyword>
<dbReference type="SUPFAM" id="SSF52540">
    <property type="entry name" value="P-loop containing nucleoside triphosphate hydrolases"/>
    <property type="match status" value="1"/>
</dbReference>
<keyword evidence="9" id="KW-1185">Reference proteome</keyword>
<accession>D1BTZ4</accession>
<feature type="compositionally biased region" description="Low complexity" evidence="5">
    <location>
        <begin position="386"/>
        <end position="423"/>
    </location>
</feature>
<feature type="domain" description="DNA2/NAM7 helicase-like C-terminal" evidence="6">
    <location>
        <begin position="1124"/>
        <end position="1296"/>
    </location>
</feature>
<evidence type="ECO:0000256" key="5">
    <source>
        <dbReference type="SAM" id="MobiDB-lite"/>
    </source>
</evidence>
<dbReference type="Proteomes" id="UP000002255">
    <property type="component" value="Chromosome"/>
</dbReference>
<dbReference type="Gene3D" id="3.40.50.300">
    <property type="entry name" value="P-loop containing nucleotide triphosphate hydrolases"/>
    <property type="match status" value="2"/>
</dbReference>
<evidence type="ECO:0000256" key="1">
    <source>
        <dbReference type="ARBA" id="ARBA00022741"/>
    </source>
</evidence>
<dbReference type="EMBL" id="CP001821">
    <property type="protein sequence ID" value="ACZ29158.1"/>
    <property type="molecule type" value="Genomic_DNA"/>
</dbReference>
<dbReference type="PANTHER" id="PTHR43788:SF8">
    <property type="entry name" value="DNA-BINDING PROTEIN SMUBP-2"/>
    <property type="match status" value="1"/>
</dbReference>
<sequence length="1324" mass="141223">MYLIDGDVVLSASDLTAAATCELAFLRGLDVRLGRIEALDVAEDPMLARTASLGEAHELRLLAAYEERFGPARDAADARGVGDLRPDDDGGRGDGGRAGGVVQVERPSLRDPEAVAAALAATRSAFESGADVVYQAMLAEPPSTAADGERRPGFVGFADFVVRQADGRCRIQDSKLARHARVTALLQLAAYAGRLRVLGVAVDDDVDLVLGDGTVSTHRLVDVEPVYRLRRAHLERLVTAHLAHDDAARWGDPGVSACGRCAVCDAEVTAHRDVLLVAGLRLTQRARLAAAGITTIEQLAASSGPVDGIGTSTLAGLREQAALQLESEALPPPPAVDPPPVVELPPVVEPVETTPPQTAPLPVVEPVETTPPDRSGVVSTGSTTGDSPAVVVSTSSTTGVGSDRSGVVSTVSTTGRVSTGSPTGVGTAVPAVRVVDPDGLAVIPAASDGDIFFDFEGDPLYTEGAGTQWGLDYLFGLVEVDGTFRAWWAHSFAEERVALRGFLDYLRDRRRTYPDLHVYHYASYERTHLLALAARHGVGEEEIDQLLREHVLVDLYPIVRRSVRVGSRSYSIKKLEPLYMGDDLRSGDVQTAGASIEEYAAARAASARGDVVQGEKMLAAIADYNAYDCRSTLRLRDWLAGLARERRVEPLPVPDDAPGREVEASPLAERIAALAGDPLDPDRTPDERALGLAAAAIDYHRRENKSFWWGHFARLIEPPADWLDTRDVLRVDSVRLVRDWTVEGRQKNPRRVIELRGEWAPGSRPSTFANPGPHLLYEPPGPYPSPTADPGARSVHAVRVLEVVDDATVLVEEALPGGHEPHQDVPIALAPAAPPDTRPLAAAVAEWATRLVDPPPPMVEPVETRTPVVEPVETTPPDRSGVVSTGSTTGRDTVRWPRDAVVDILRRTPPRSRSGRGLAAVRPGDDGEGDHIAAVVASVLDLDDSYLAVQGPPGTGKTYLAARVIRTLVERHHWRVGVVAQSHAVVENVLDGVVGAGLDRDLVGKQPGDPEADLVFTAVPRKGYAAFADERATSGFVLGGTAWDFVAADRVPRRSLDLLVVDEAGQYSLGTTIAASVAARNLLLLGDPQQLPQVSQGTHPEPVDTSALGWVSAGHDVLPAELGYFLAASRRMHPAVSRPVSDLSYEGRLHSHPCAAQRSLDDVEPGLHVHPVPHEGRSTESPEEAAEVVRIVRSLLGKRWSTAPDDAGRSLTAADVVVVTPYNAQVQRVRQALDAAGLGDARVGTVDKFQGQEAVVAIVSLAASDAVAVPRGMEFLLMKNRLNVAISRAQWAAYLVWSPALLDHLPPTPPTLAQLSAFARLVGA</sequence>
<name>D1BTZ4_XYLCX</name>
<dbReference type="NCBIfam" id="TIGR03491">
    <property type="entry name" value="TM0106 family RecB-like putative nuclease"/>
    <property type="match status" value="1"/>
</dbReference>
<evidence type="ECO:0000313" key="8">
    <source>
        <dbReference type="EMBL" id="ACZ29158.1"/>
    </source>
</evidence>
<evidence type="ECO:0000256" key="3">
    <source>
        <dbReference type="ARBA" id="ARBA00022806"/>
    </source>
</evidence>
<dbReference type="InterPro" id="IPR050534">
    <property type="entry name" value="Coronavir_polyprotein_1ab"/>
</dbReference>
<dbReference type="InterPro" id="IPR047187">
    <property type="entry name" value="SF1_C_Upf1"/>
</dbReference>
<dbReference type="HOGENOM" id="CLU_008884_0_0_11"/>
<feature type="region of interest" description="Disordered" evidence="5">
    <location>
        <begin position="855"/>
        <end position="893"/>
    </location>
</feature>
<dbReference type="InterPro" id="IPR038720">
    <property type="entry name" value="YprB_RNase_H-like_dom"/>
</dbReference>
<dbReference type="CDD" id="cd18808">
    <property type="entry name" value="SF1_C_Upf1"/>
    <property type="match status" value="1"/>
</dbReference>
<proteinExistence type="predicted"/>
<feature type="compositionally biased region" description="Low complexity" evidence="5">
    <location>
        <begin position="353"/>
        <end position="372"/>
    </location>
</feature>
<feature type="compositionally biased region" description="Low complexity" evidence="5">
    <location>
        <begin position="860"/>
        <end position="877"/>
    </location>
</feature>
<feature type="compositionally biased region" description="Polar residues" evidence="5">
    <location>
        <begin position="882"/>
        <end position="891"/>
    </location>
</feature>
<feature type="compositionally biased region" description="Basic and acidic residues" evidence="5">
    <location>
        <begin position="76"/>
        <end position="95"/>
    </location>
</feature>
<dbReference type="GO" id="GO:0043139">
    <property type="term" value="F:5'-3' DNA helicase activity"/>
    <property type="evidence" value="ECO:0007669"/>
    <property type="project" value="TreeGrafter"/>
</dbReference>
<reference evidence="8 9" key="2">
    <citation type="journal article" date="2010" name="Stand. Genomic Sci.">
        <title>Complete genome sequence of Xylanimonas cellulosilytica type strain (XIL07).</title>
        <authorList>
            <person name="Foster B."/>
            <person name="Pukall R."/>
            <person name="Abt B."/>
            <person name="Nolan M."/>
            <person name="Glavina Del Rio T."/>
            <person name="Chen F."/>
            <person name="Lucas S."/>
            <person name="Tice H."/>
            <person name="Pitluck S."/>
            <person name="Cheng J.-F."/>
            <person name="Chertkov O."/>
            <person name="Brettin T."/>
            <person name="Han C."/>
            <person name="Detter J.C."/>
            <person name="Bruce D."/>
            <person name="Goodwin L."/>
            <person name="Ivanova N."/>
            <person name="Mavromatis K."/>
            <person name="Pati A."/>
            <person name="Mikhailova N."/>
            <person name="Chen A."/>
            <person name="Palaniappan K."/>
            <person name="Land M."/>
            <person name="Hauser L."/>
            <person name="Chang Y.-J."/>
            <person name="Jeffries C.D."/>
            <person name="Chain P."/>
            <person name="Rohde M."/>
            <person name="Goeker M."/>
            <person name="Bristow J."/>
            <person name="Eisen J.A."/>
            <person name="Markowitz V."/>
            <person name="Hugenholtz P."/>
            <person name="Kyrpides N.C."/>
            <person name="Klenk H.-P."/>
            <person name="Lapidus A."/>
        </authorList>
    </citation>
    <scope>NUCLEOTIDE SEQUENCE [LARGE SCALE GENOMIC DNA]</scope>
    <source>
        <strain evidence="9">DSM 15894 / CECT 5975 / LMG 20990 / XIL07</strain>
    </source>
</reference>
<dbReference type="CDD" id="cd17934">
    <property type="entry name" value="DEXXQc_Upf1-like"/>
    <property type="match status" value="1"/>
</dbReference>
<evidence type="ECO:0000256" key="2">
    <source>
        <dbReference type="ARBA" id="ARBA00022801"/>
    </source>
</evidence>
<dbReference type="GO" id="GO:0016787">
    <property type="term" value="F:hydrolase activity"/>
    <property type="evidence" value="ECO:0007669"/>
    <property type="project" value="UniProtKB-KW"/>
</dbReference>
<dbReference type="InterPro" id="IPR027417">
    <property type="entry name" value="P-loop_NTPase"/>
</dbReference>
<dbReference type="Pfam" id="PF13087">
    <property type="entry name" value="AAA_12"/>
    <property type="match status" value="1"/>
</dbReference>
<organism evidence="8 9">
    <name type="scientific">Xylanimonas cellulosilytica (strain DSM 15894 / JCM 12276 / CECT 5975 / KCTC 9989 / LMG 20990 / NBRC 107835 / XIL07)</name>
    <dbReference type="NCBI Taxonomy" id="446471"/>
    <lineage>
        <taxon>Bacteria</taxon>
        <taxon>Bacillati</taxon>
        <taxon>Actinomycetota</taxon>
        <taxon>Actinomycetes</taxon>
        <taxon>Micrococcales</taxon>
        <taxon>Promicromonosporaceae</taxon>
        <taxon>Xylanimonas</taxon>
    </lineage>
</organism>
<evidence type="ECO:0000259" key="6">
    <source>
        <dbReference type="Pfam" id="PF13087"/>
    </source>
</evidence>
<dbReference type="GO" id="GO:0005524">
    <property type="term" value="F:ATP binding"/>
    <property type="evidence" value="ECO:0007669"/>
    <property type="project" value="UniProtKB-KW"/>
</dbReference>
<dbReference type="KEGG" id="xce:Xcel_0117"/>
<reference evidence="9" key="1">
    <citation type="submission" date="2009-11" db="EMBL/GenBank/DDBJ databases">
        <title>The complete chromosome of Xylanimonas cellulosilytica DSM 15894.</title>
        <authorList>
            <consortium name="US DOE Joint Genome Institute (JGI-PGF)"/>
            <person name="Lucas S."/>
            <person name="Copeland A."/>
            <person name="Lapidus A."/>
            <person name="Glavina del Rio T."/>
            <person name="Dalin E."/>
            <person name="Tice H."/>
            <person name="Bruce D."/>
            <person name="Goodwin L."/>
            <person name="Pitluck S."/>
            <person name="Kyrpides N."/>
            <person name="Mavromatis K."/>
            <person name="Ivanova N."/>
            <person name="Mikhailova N."/>
            <person name="Foster B."/>
            <person name="Clum A."/>
            <person name="Brettin T."/>
            <person name="Detter J.C."/>
            <person name="Han C."/>
            <person name="Larimer F."/>
            <person name="Land M."/>
            <person name="Hauser L."/>
            <person name="Markowitz V."/>
            <person name="Cheng J.F."/>
            <person name="Hugenholtz P."/>
            <person name="Woyke T."/>
            <person name="Wu D."/>
            <person name="Gehrich-Schroeter G."/>
            <person name="Schneider S."/>
            <person name="Pukall S.R."/>
            <person name="Klenk H.P."/>
            <person name="Eisen J.A."/>
        </authorList>
    </citation>
    <scope>NUCLEOTIDE SEQUENCE [LARGE SCALE GENOMIC DNA]</scope>
    <source>
        <strain evidence="9">DSM 15894 / CECT 5975 / LMG 20990 / XIL07</strain>
    </source>
</reference>
<gene>
    <name evidence="8" type="ordered locus">Xcel_0117</name>
</gene>